<dbReference type="PROSITE" id="PS51083">
    <property type="entry name" value="ZF_HIT"/>
    <property type="match status" value="1"/>
</dbReference>
<evidence type="ECO:0000256" key="1">
    <source>
        <dbReference type="ARBA" id="ARBA00022723"/>
    </source>
</evidence>
<evidence type="ECO:0000259" key="6">
    <source>
        <dbReference type="PROSITE" id="PS51083"/>
    </source>
</evidence>
<dbReference type="InterPro" id="IPR013087">
    <property type="entry name" value="Znf_C2H2_type"/>
</dbReference>
<dbReference type="InterPro" id="IPR007529">
    <property type="entry name" value="Znf_HIT"/>
</dbReference>
<accession>A0A0G4L904</accession>
<dbReference type="PANTHER" id="PTHR13483">
    <property type="entry name" value="BOX C_D SNORNA PROTEIN 1-RELATED"/>
    <property type="match status" value="1"/>
</dbReference>
<keyword evidence="8" id="KW-1185">Reference proteome</keyword>
<sequence>MSVPEEALAGGDDRTTHPTAMEVDSPVEATPSEPNGIAAVDTNPPVTNGTDTNPPVTNGIDTTVQPSTDQAPNGESAGANNPPPPPPQPRLCGVCNEKPGKYKCTRCSLPFCSVPCNKFHRENHPPDPEPASPAPEPTSAAAPAVEGPPNPFRTLSDSDQLRYLFRRYPNLADQLLAIGAKADPPPGEAPPTTFSQVMAARAAAAAASGKHQKKEQWNHDVGIRKGKEALRAARKIEGEAGEGVREYTELVLHLVAQQDAATAAAGARNVIVDGSSTRQDAELIKRLLDEDTR</sequence>
<dbReference type="Proteomes" id="UP000044602">
    <property type="component" value="Unassembled WGS sequence"/>
</dbReference>
<protein>
    <recommendedName>
        <fullName evidence="6">HIT-type domain-containing protein</fullName>
    </recommendedName>
</protein>
<evidence type="ECO:0000313" key="8">
    <source>
        <dbReference type="Proteomes" id="UP000044602"/>
    </source>
</evidence>
<dbReference type="EMBL" id="CVQH01009557">
    <property type="protein sequence ID" value="CRK18436.1"/>
    <property type="molecule type" value="Genomic_DNA"/>
</dbReference>
<dbReference type="STRING" id="100787.A0A0G4L904"/>
<reference evidence="7 8" key="1">
    <citation type="submission" date="2015-05" db="EMBL/GenBank/DDBJ databases">
        <authorList>
            <person name="Wang D.B."/>
            <person name="Wang M."/>
        </authorList>
    </citation>
    <scope>NUCLEOTIDE SEQUENCE [LARGE SCALE GENOMIC DNA]</scope>
    <source>
        <strain evidence="7">VL1</strain>
    </source>
</reference>
<evidence type="ECO:0000256" key="4">
    <source>
        <dbReference type="PROSITE-ProRule" id="PRU00453"/>
    </source>
</evidence>
<dbReference type="PROSITE" id="PS00028">
    <property type="entry name" value="ZINC_FINGER_C2H2_1"/>
    <property type="match status" value="1"/>
</dbReference>
<dbReference type="CDD" id="cd23024">
    <property type="entry name" value="zf-HIT_ZNHIT2-3"/>
    <property type="match status" value="1"/>
</dbReference>
<evidence type="ECO:0000313" key="7">
    <source>
        <dbReference type="EMBL" id="CRK18436.1"/>
    </source>
</evidence>
<dbReference type="GO" id="GO:0000492">
    <property type="term" value="P:box C/D snoRNP assembly"/>
    <property type="evidence" value="ECO:0007669"/>
    <property type="project" value="TreeGrafter"/>
</dbReference>
<dbReference type="GO" id="GO:0008270">
    <property type="term" value="F:zinc ion binding"/>
    <property type="evidence" value="ECO:0007669"/>
    <property type="project" value="UniProtKB-UniRule"/>
</dbReference>
<dbReference type="GO" id="GO:0000463">
    <property type="term" value="P:maturation of LSU-rRNA from tricistronic rRNA transcript (SSU-rRNA, 5.8S rRNA, LSU-rRNA)"/>
    <property type="evidence" value="ECO:0007669"/>
    <property type="project" value="TreeGrafter"/>
</dbReference>
<keyword evidence="2 4" id="KW-0863">Zinc-finger</keyword>
<feature type="domain" description="HIT-type" evidence="6">
    <location>
        <begin position="92"/>
        <end position="125"/>
    </location>
</feature>
<dbReference type="GO" id="GO:0005634">
    <property type="term" value="C:nucleus"/>
    <property type="evidence" value="ECO:0007669"/>
    <property type="project" value="TreeGrafter"/>
</dbReference>
<dbReference type="PANTHER" id="PTHR13483:SF11">
    <property type="entry name" value="ZINC FINGER HIT DOMAIN-CONTAINING PROTEIN 3"/>
    <property type="match status" value="1"/>
</dbReference>
<keyword evidence="3" id="KW-0862">Zinc</keyword>
<dbReference type="Pfam" id="PF04438">
    <property type="entry name" value="zf-HIT"/>
    <property type="match status" value="1"/>
</dbReference>
<proteinExistence type="predicted"/>
<dbReference type="GO" id="GO:0048254">
    <property type="term" value="P:snoRNA localization"/>
    <property type="evidence" value="ECO:0007669"/>
    <property type="project" value="TreeGrafter"/>
</dbReference>
<feature type="region of interest" description="Disordered" evidence="5">
    <location>
        <begin position="1"/>
        <end position="88"/>
    </location>
</feature>
<organism evidence="7 8">
    <name type="scientific">Verticillium longisporum</name>
    <name type="common">Verticillium dahliae var. longisporum</name>
    <dbReference type="NCBI Taxonomy" id="100787"/>
    <lineage>
        <taxon>Eukaryota</taxon>
        <taxon>Fungi</taxon>
        <taxon>Dikarya</taxon>
        <taxon>Ascomycota</taxon>
        <taxon>Pezizomycotina</taxon>
        <taxon>Sordariomycetes</taxon>
        <taxon>Hypocreomycetidae</taxon>
        <taxon>Glomerellales</taxon>
        <taxon>Plectosphaerellaceae</taxon>
        <taxon>Verticillium</taxon>
    </lineage>
</organism>
<dbReference type="Gene3D" id="3.30.60.190">
    <property type="match status" value="1"/>
</dbReference>
<evidence type="ECO:0000256" key="3">
    <source>
        <dbReference type="ARBA" id="ARBA00022833"/>
    </source>
</evidence>
<feature type="compositionally biased region" description="Polar residues" evidence="5">
    <location>
        <begin position="44"/>
        <end position="73"/>
    </location>
</feature>
<gene>
    <name evidence="7" type="ORF">BN1708_012338</name>
</gene>
<dbReference type="GO" id="GO:0070761">
    <property type="term" value="C:pre-snoRNP complex"/>
    <property type="evidence" value="ECO:0007669"/>
    <property type="project" value="TreeGrafter"/>
</dbReference>
<evidence type="ECO:0000256" key="2">
    <source>
        <dbReference type="ARBA" id="ARBA00022771"/>
    </source>
</evidence>
<feature type="region of interest" description="Disordered" evidence="5">
    <location>
        <begin position="122"/>
        <end position="156"/>
    </location>
</feature>
<dbReference type="SUPFAM" id="SSF144232">
    <property type="entry name" value="HIT/MYND zinc finger-like"/>
    <property type="match status" value="1"/>
</dbReference>
<evidence type="ECO:0000256" key="5">
    <source>
        <dbReference type="SAM" id="MobiDB-lite"/>
    </source>
</evidence>
<dbReference type="AlphaFoldDB" id="A0A0G4L904"/>
<keyword evidence="1" id="KW-0479">Metal-binding</keyword>
<dbReference type="InterPro" id="IPR051639">
    <property type="entry name" value="BCD1"/>
</dbReference>
<name>A0A0G4L904_VERLO</name>